<dbReference type="SUPFAM" id="SSF57701">
    <property type="entry name" value="Zn2/Cys6 DNA-binding domain"/>
    <property type="match status" value="1"/>
</dbReference>
<feature type="compositionally biased region" description="Low complexity" evidence="8">
    <location>
        <begin position="1"/>
        <end position="21"/>
    </location>
</feature>
<evidence type="ECO:0000256" key="5">
    <source>
        <dbReference type="ARBA" id="ARBA00023125"/>
    </source>
</evidence>
<dbReference type="Pfam" id="PF04082">
    <property type="entry name" value="Fungal_trans"/>
    <property type="match status" value="1"/>
</dbReference>
<dbReference type="Gene3D" id="4.10.240.10">
    <property type="entry name" value="Zn(2)-C6 fungal-type DNA-binding domain"/>
    <property type="match status" value="1"/>
</dbReference>
<dbReference type="GO" id="GO:0006351">
    <property type="term" value="P:DNA-templated transcription"/>
    <property type="evidence" value="ECO:0007669"/>
    <property type="project" value="InterPro"/>
</dbReference>
<dbReference type="CDD" id="cd14723">
    <property type="entry name" value="ZIP_Ppr1"/>
    <property type="match status" value="1"/>
</dbReference>
<feature type="region of interest" description="Disordered" evidence="8">
    <location>
        <begin position="392"/>
        <end position="413"/>
    </location>
</feature>
<feature type="domain" description="Zn(2)-C6 fungal-type" evidence="9">
    <location>
        <begin position="27"/>
        <end position="57"/>
    </location>
</feature>
<comment type="subcellular location">
    <subcellularLocation>
        <location evidence="1">Nucleus</location>
    </subcellularLocation>
</comment>
<keyword evidence="5" id="KW-0238">DNA-binding</keyword>
<evidence type="ECO:0000256" key="7">
    <source>
        <dbReference type="ARBA" id="ARBA00023242"/>
    </source>
</evidence>
<feature type="region of interest" description="Disordered" evidence="8">
    <location>
        <begin position="1"/>
        <end position="22"/>
    </location>
</feature>
<dbReference type="GeneID" id="54279403"/>
<dbReference type="EMBL" id="ML978070">
    <property type="protein sequence ID" value="KAF2014566.1"/>
    <property type="molecule type" value="Genomic_DNA"/>
</dbReference>
<dbReference type="InterPro" id="IPR007219">
    <property type="entry name" value="XnlR_reg_dom"/>
</dbReference>
<accession>A0A6A5XNT2</accession>
<sequence length="413" mass="45600">MESRNSPSAGRRSAAATGSRSKYASRACQECRRRRAKCCGQKPTCTRCLSLGKVCVFTSEADNRGSAPKSYVDLLQARIKLLEQVLWMHSIDVDASVAQLHSQRTEVAAEGSAAAYSSSTVFHEMCADLEGAFYVDEPLNQHEQISAEARFYGATSGRLEISSSRDSPSRSPGQESSSHISFQSPSSISHFNRWPEQPIPTEATIIDDFVLSKVKEELIDLYFHWEQPWLQLVDEKLFRKSLQTNGRYSSPLLVCCILAVASRYSDEADARSDPDDPSTAGIVYAEAAEAMLQAEIKNPSITTVQSLGILGLYFIGIGSESIGWLYNGMANRLILDIGLNIDSRTVAGMEPLTSDEVRLRRQIYWALYCNDKLGASYTGRVCTMLDSQAAVPLPTPTSDRDTGDHEQDLIRLQ</sequence>
<dbReference type="Pfam" id="PF00172">
    <property type="entry name" value="Zn_clus"/>
    <property type="match status" value="1"/>
</dbReference>
<keyword evidence="7" id="KW-0539">Nucleus</keyword>
<dbReference type="GO" id="GO:0008270">
    <property type="term" value="F:zinc ion binding"/>
    <property type="evidence" value="ECO:0007669"/>
    <property type="project" value="InterPro"/>
</dbReference>
<keyword evidence="6" id="KW-0804">Transcription</keyword>
<dbReference type="PANTHER" id="PTHR31313">
    <property type="entry name" value="TY1 ENHANCER ACTIVATOR"/>
    <property type="match status" value="1"/>
</dbReference>
<evidence type="ECO:0000313" key="10">
    <source>
        <dbReference type="EMBL" id="KAF2014566.1"/>
    </source>
</evidence>
<evidence type="ECO:0000256" key="3">
    <source>
        <dbReference type="ARBA" id="ARBA00022833"/>
    </source>
</evidence>
<evidence type="ECO:0000256" key="8">
    <source>
        <dbReference type="SAM" id="MobiDB-lite"/>
    </source>
</evidence>
<keyword evidence="4" id="KW-0805">Transcription regulation</keyword>
<evidence type="ECO:0000256" key="4">
    <source>
        <dbReference type="ARBA" id="ARBA00023015"/>
    </source>
</evidence>
<dbReference type="RefSeq" id="XP_033382905.1">
    <property type="nucleotide sequence ID" value="XM_033522006.1"/>
</dbReference>
<dbReference type="SMART" id="SM00906">
    <property type="entry name" value="Fungal_trans"/>
    <property type="match status" value="1"/>
</dbReference>
<dbReference type="GO" id="GO:0003677">
    <property type="term" value="F:DNA binding"/>
    <property type="evidence" value="ECO:0007669"/>
    <property type="project" value="UniProtKB-KW"/>
</dbReference>
<evidence type="ECO:0000256" key="1">
    <source>
        <dbReference type="ARBA" id="ARBA00004123"/>
    </source>
</evidence>
<reference evidence="10" key="1">
    <citation type="journal article" date="2020" name="Stud. Mycol.">
        <title>101 Dothideomycetes genomes: a test case for predicting lifestyles and emergence of pathogens.</title>
        <authorList>
            <person name="Haridas S."/>
            <person name="Albert R."/>
            <person name="Binder M."/>
            <person name="Bloem J."/>
            <person name="Labutti K."/>
            <person name="Salamov A."/>
            <person name="Andreopoulos B."/>
            <person name="Baker S."/>
            <person name="Barry K."/>
            <person name="Bills G."/>
            <person name="Bluhm B."/>
            <person name="Cannon C."/>
            <person name="Castanera R."/>
            <person name="Culley D."/>
            <person name="Daum C."/>
            <person name="Ezra D."/>
            <person name="Gonzalez J."/>
            <person name="Henrissat B."/>
            <person name="Kuo A."/>
            <person name="Liang C."/>
            <person name="Lipzen A."/>
            <person name="Lutzoni F."/>
            <person name="Magnuson J."/>
            <person name="Mondo S."/>
            <person name="Nolan M."/>
            <person name="Ohm R."/>
            <person name="Pangilinan J."/>
            <person name="Park H.-J."/>
            <person name="Ramirez L."/>
            <person name="Alfaro M."/>
            <person name="Sun H."/>
            <person name="Tritt A."/>
            <person name="Yoshinaga Y."/>
            <person name="Zwiers L.-H."/>
            <person name="Turgeon B."/>
            <person name="Goodwin S."/>
            <person name="Spatafora J."/>
            <person name="Crous P."/>
            <person name="Grigoriev I."/>
        </authorList>
    </citation>
    <scope>NUCLEOTIDE SEQUENCE</scope>
    <source>
        <strain evidence="10">CBS 175.79</strain>
    </source>
</reference>
<evidence type="ECO:0000256" key="2">
    <source>
        <dbReference type="ARBA" id="ARBA00022723"/>
    </source>
</evidence>
<evidence type="ECO:0000313" key="11">
    <source>
        <dbReference type="Proteomes" id="UP000799778"/>
    </source>
</evidence>
<protein>
    <recommendedName>
        <fullName evidence="9">Zn(2)-C6 fungal-type domain-containing protein</fullName>
    </recommendedName>
</protein>
<dbReference type="CDD" id="cd00067">
    <property type="entry name" value="GAL4"/>
    <property type="match status" value="1"/>
</dbReference>
<dbReference type="InterPro" id="IPR001138">
    <property type="entry name" value="Zn2Cys6_DnaBD"/>
</dbReference>
<dbReference type="OrthoDB" id="2154091at2759"/>
<dbReference type="InterPro" id="IPR036864">
    <property type="entry name" value="Zn2-C6_fun-type_DNA-bd_sf"/>
</dbReference>
<dbReference type="GO" id="GO:0000981">
    <property type="term" value="F:DNA-binding transcription factor activity, RNA polymerase II-specific"/>
    <property type="evidence" value="ECO:0007669"/>
    <property type="project" value="InterPro"/>
</dbReference>
<keyword evidence="2" id="KW-0479">Metal-binding</keyword>
<feature type="compositionally biased region" description="Basic and acidic residues" evidence="8">
    <location>
        <begin position="398"/>
        <end position="413"/>
    </location>
</feature>
<name>A0A6A5XNT2_9PLEO</name>
<evidence type="ECO:0000259" key="9">
    <source>
        <dbReference type="PROSITE" id="PS50048"/>
    </source>
</evidence>
<evidence type="ECO:0000256" key="6">
    <source>
        <dbReference type="ARBA" id="ARBA00023163"/>
    </source>
</evidence>
<dbReference type="AlphaFoldDB" id="A0A6A5XNT2"/>
<feature type="compositionally biased region" description="Low complexity" evidence="8">
    <location>
        <begin position="162"/>
        <end position="187"/>
    </location>
</feature>
<feature type="region of interest" description="Disordered" evidence="8">
    <location>
        <begin position="159"/>
        <end position="187"/>
    </location>
</feature>
<gene>
    <name evidence="10" type="ORF">BU24DRAFT_216585</name>
</gene>
<dbReference type="SMART" id="SM00066">
    <property type="entry name" value="GAL4"/>
    <property type="match status" value="1"/>
</dbReference>
<dbReference type="PROSITE" id="PS00463">
    <property type="entry name" value="ZN2_CY6_FUNGAL_1"/>
    <property type="match status" value="1"/>
</dbReference>
<dbReference type="InterPro" id="IPR051615">
    <property type="entry name" value="Transcr_Regulatory_Elem"/>
</dbReference>
<proteinExistence type="predicted"/>
<dbReference type="Proteomes" id="UP000799778">
    <property type="component" value="Unassembled WGS sequence"/>
</dbReference>
<dbReference type="GO" id="GO:0005634">
    <property type="term" value="C:nucleus"/>
    <property type="evidence" value="ECO:0007669"/>
    <property type="project" value="UniProtKB-SubCell"/>
</dbReference>
<dbReference type="PANTHER" id="PTHR31313:SF83">
    <property type="entry name" value="ZN(II)2CYS6 TRANSCRIPTION FACTOR (EUROFUNG)"/>
    <property type="match status" value="1"/>
</dbReference>
<dbReference type="CDD" id="cd12148">
    <property type="entry name" value="fungal_TF_MHR"/>
    <property type="match status" value="1"/>
</dbReference>
<organism evidence="10 11">
    <name type="scientific">Aaosphaeria arxii CBS 175.79</name>
    <dbReference type="NCBI Taxonomy" id="1450172"/>
    <lineage>
        <taxon>Eukaryota</taxon>
        <taxon>Fungi</taxon>
        <taxon>Dikarya</taxon>
        <taxon>Ascomycota</taxon>
        <taxon>Pezizomycotina</taxon>
        <taxon>Dothideomycetes</taxon>
        <taxon>Pleosporomycetidae</taxon>
        <taxon>Pleosporales</taxon>
        <taxon>Pleosporales incertae sedis</taxon>
        <taxon>Aaosphaeria</taxon>
    </lineage>
</organism>
<keyword evidence="11" id="KW-1185">Reference proteome</keyword>
<dbReference type="PROSITE" id="PS50048">
    <property type="entry name" value="ZN2_CY6_FUNGAL_2"/>
    <property type="match status" value="1"/>
</dbReference>
<keyword evidence="3" id="KW-0862">Zinc</keyword>